<comment type="caution">
    <text evidence="1">The sequence shown here is derived from an EMBL/GenBank/DDBJ whole genome shotgun (WGS) entry which is preliminary data.</text>
</comment>
<dbReference type="AlphaFoldDB" id="A0A843VXX7"/>
<dbReference type="EMBL" id="NMUH01003098">
    <property type="protein sequence ID" value="MQM03793.1"/>
    <property type="molecule type" value="Genomic_DNA"/>
</dbReference>
<sequence length="175" mass="19453">MDLRLGAVRGGHVRQMADLGGKRLRRAGDPGVLNRCAEAGAILVEGGKKKAMKPIKGPKVLSASGRSCEDLQRGCSVNFSFPVIPKFRELRVRFFSLEEVGTLICARNSRQRNCTINNVARFIQHPRVPRYFHHRHLWTMACSCKAQAPAPVPQKHGHGGPSIMEKFKRMAPPSF</sequence>
<accession>A0A843VXX7</accession>
<protein>
    <submittedName>
        <fullName evidence="1">Uncharacterized protein</fullName>
    </submittedName>
</protein>
<proteinExistence type="predicted"/>
<evidence type="ECO:0000313" key="2">
    <source>
        <dbReference type="Proteomes" id="UP000652761"/>
    </source>
</evidence>
<evidence type="ECO:0000313" key="1">
    <source>
        <dbReference type="EMBL" id="MQM03793.1"/>
    </source>
</evidence>
<gene>
    <name evidence="1" type="ORF">Taro_036579</name>
</gene>
<dbReference type="Proteomes" id="UP000652761">
    <property type="component" value="Unassembled WGS sequence"/>
</dbReference>
<organism evidence="1 2">
    <name type="scientific">Colocasia esculenta</name>
    <name type="common">Wild taro</name>
    <name type="synonym">Arum esculentum</name>
    <dbReference type="NCBI Taxonomy" id="4460"/>
    <lineage>
        <taxon>Eukaryota</taxon>
        <taxon>Viridiplantae</taxon>
        <taxon>Streptophyta</taxon>
        <taxon>Embryophyta</taxon>
        <taxon>Tracheophyta</taxon>
        <taxon>Spermatophyta</taxon>
        <taxon>Magnoliopsida</taxon>
        <taxon>Liliopsida</taxon>
        <taxon>Araceae</taxon>
        <taxon>Aroideae</taxon>
        <taxon>Colocasieae</taxon>
        <taxon>Colocasia</taxon>
    </lineage>
</organism>
<name>A0A843VXX7_COLES</name>
<keyword evidence="2" id="KW-1185">Reference proteome</keyword>
<reference evidence="1" key="1">
    <citation type="submission" date="2017-07" db="EMBL/GenBank/DDBJ databases">
        <title>Taro Niue Genome Assembly and Annotation.</title>
        <authorList>
            <person name="Atibalentja N."/>
            <person name="Keating K."/>
            <person name="Fields C.J."/>
        </authorList>
    </citation>
    <scope>NUCLEOTIDE SEQUENCE</scope>
    <source>
        <strain evidence="1">Niue_2</strain>
        <tissue evidence="1">Leaf</tissue>
    </source>
</reference>